<dbReference type="STRING" id="1908257.BKK47_01815"/>
<accession>A0A1V3IJ03</accession>
<evidence type="ECO:0000313" key="2">
    <source>
        <dbReference type="Proteomes" id="UP000189426"/>
    </source>
</evidence>
<gene>
    <name evidence="1" type="ORF">BKK47_01815</name>
</gene>
<dbReference type="RefSeq" id="WP_077493219.1">
    <property type="nucleotide sequence ID" value="NZ_MLHG01000012.1"/>
</dbReference>
<reference evidence="1 2" key="1">
    <citation type="submission" date="2016-10" db="EMBL/GenBank/DDBJ databases">
        <title>Rodentibacter gen. nov. and new species.</title>
        <authorList>
            <person name="Christensen H."/>
        </authorList>
    </citation>
    <scope>NUCLEOTIDE SEQUENCE [LARGE SCALE GENOMIC DNA]</scope>
    <source>
        <strain evidence="1 2">Ppn418</strain>
    </source>
</reference>
<dbReference type="Gene3D" id="2.60.200.60">
    <property type="match status" value="1"/>
</dbReference>
<organism evidence="1 2">
    <name type="scientific">Rodentibacter mrazii</name>
    <dbReference type="NCBI Taxonomy" id="1908257"/>
    <lineage>
        <taxon>Bacteria</taxon>
        <taxon>Pseudomonadati</taxon>
        <taxon>Pseudomonadota</taxon>
        <taxon>Gammaproteobacteria</taxon>
        <taxon>Pasteurellales</taxon>
        <taxon>Pasteurellaceae</taxon>
        <taxon>Rodentibacter</taxon>
    </lineage>
</organism>
<dbReference type="EMBL" id="MLHG01000012">
    <property type="protein sequence ID" value="OOF41273.1"/>
    <property type="molecule type" value="Genomic_DNA"/>
</dbReference>
<dbReference type="AlphaFoldDB" id="A0A1V3IJ03"/>
<dbReference type="Pfam" id="PF05488">
    <property type="entry name" value="PAAR_motif"/>
    <property type="match status" value="1"/>
</dbReference>
<name>A0A1V3IJ03_9PAST</name>
<comment type="caution">
    <text evidence="1">The sequence shown here is derived from an EMBL/GenBank/DDBJ whole genome shotgun (WGS) entry which is preliminary data.</text>
</comment>
<proteinExistence type="predicted"/>
<sequence length="89" mass="9189">MSIRRVIVIGDRTTHGGTVLQGSHSMTAGGKNIALQGDLVACPLCKGNFPITESSSKMSANGRGIALEGMKTACDAELIASQSLVKAEE</sequence>
<dbReference type="InterPro" id="IPR008727">
    <property type="entry name" value="PAAR_motif"/>
</dbReference>
<dbReference type="Proteomes" id="UP000189426">
    <property type="component" value="Unassembled WGS sequence"/>
</dbReference>
<evidence type="ECO:0008006" key="3">
    <source>
        <dbReference type="Google" id="ProtNLM"/>
    </source>
</evidence>
<keyword evidence="2" id="KW-1185">Reference proteome</keyword>
<dbReference type="CDD" id="cd14744">
    <property type="entry name" value="PAAR_CT_2"/>
    <property type="match status" value="1"/>
</dbReference>
<evidence type="ECO:0000313" key="1">
    <source>
        <dbReference type="EMBL" id="OOF41273.1"/>
    </source>
</evidence>
<protein>
    <recommendedName>
        <fullName evidence="3">PAAR domain-containing protein</fullName>
    </recommendedName>
</protein>